<dbReference type="CDD" id="cd00502">
    <property type="entry name" value="DHQase_I"/>
    <property type="match status" value="1"/>
</dbReference>
<sequence>MAVSVRSHLGPMVVRMATCLLAMQSSCVGFLPGMTMSRKESMGCCRMCRPVIMQEAREGTDRQKKHVFLIGARDAGKRCLGELVAPRLHASYRELRSVEMLRNFMNKFDECERSEVLACTCPEWEKPECTRLLEGLQEEGHLVIHINRDAQHEDKRSSLRSSAGRAVRWDKIPYRFTNMDYDWSTTDRSMASIARERAAQDLHFLIVRLVHFPACPIPLGSFTVPLEKLPMQSEEGLWREIAAVESGGDALVFRVDLLDETEAAAIERSFAKIRRLSRLPIIWTVRSIAQGGNFRGSEEEYTELMMLGVETSFSFEVQEKIMKSKRHTRIISSTIDPDERFYTAGEIYMTLKLAANAFEGLVDVIRLTVTSSSADQVVEVQEGLRSFRATERTCASVVCNGDGTSELSRLYNSVFTPTRQAHGGAEGSEGATGGGGGAGGGDHGESRPLTASSLFSRRVQQRLIAPRTFCIIPEGERSERLRAMVRRAFTEAGLDGVFRVEDGAKNVSSFEQMLRLPSQGMGGWTSEDVTWKKASDHVSALTPACVKGEHANFFTVLMSSGGELYLHADEYKSQSVGRILRGMFDEEVIDQRRSSSQPLKVLLLGEEKEVRAAAAALILMPLGFVSAPISFLSPSGSPQQLPCVESIDLCDVACSAFDLVICSQGKLEGEEIRSAVEHAEHVIDLDSDEMLKEESISVLMVREGLLVDDDGD</sequence>
<dbReference type="eggNOG" id="KOG0692">
    <property type="taxonomic scope" value="Eukaryota"/>
</dbReference>
<dbReference type="RefSeq" id="XP_005837866.1">
    <property type="nucleotide sequence ID" value="XM_005837809.1"/>
</dbReference>
<dbReference type="SUPFAM" id="SSF51569">
    <property type="entry name" value="Aldolase"/>
    <property type="match status" value="1"/>
</dbReference>
<dbReference type="KEGG" id="gtt:GUITHDRAFT_103471"/>
<dbReference type="AlphaFoldDB" id="L1JQP9"/>
<reference evidence="3" key="3">
    <citation type="submission" date="2016-03" db="UniProtKB">
        <authorList>
            <consortium name="EnsemblProtists"/>
        </authorList>
    </citation>
    <scope>IDENTIFICATION</scope>
</reference>
<dbReference type="STRING" id="905079.L1JQP9"/>
<dbReference type="InterPro" id="IPR013785">
    <property type="entry name" value="Aldolase_TIM"/>
</dbReference>
<feature type="compositionally biased region" description="Gly residues" evidence="1">
    <location>
        <begin position="424"/>
        <end position="441"/>
    </location>
</feature>
<organism evidence="2">
    <name type="scientific">Guillardia theta (strain CCMP2712)</name>
    <name type="common">Cryptophyte</name>
    <dbReference type="NCBI Taxonomy" id="905079"/>
    <lineage>
        <taxon>Eukaryota</taxon>
        <taxon>Cryptophyceae</taxon>
        <taxon>Pyrenomonadales</taxon>
        <taxon>Geminigeraceae</taxon>
        <taxon>Guillardia</taxon>
    </lineage>
</organism>
<dbReference type="PaxDb" id="55529-EKX50886"/>
<dbReference type="GO" id="GO:0003855">
    <property type="term" value="F:3-dehydroquinate dehydratase activity"/>
    <property type="evidence" value="ECO:0007669"/>
    <property type="project" value="InterPro"/>
</dbReference>
<dbReference type="Pfam" id="PF01487">
    <property type="entry name" value="DHquinase_I"/>
    <property type="match status" value="1"/>
</dbReference>
<dbReference type="EnsemblProtists" id="EKX50886">
    <property type="protein sequence ID" value="EKX50886"/>
    <property type="gene ID" value="GUITHDRAFT_103471"/>
</dbReference>
<dbReference type="EMBL" id="JH992977">
    <property type="protein sequence ID" value="EKX50886.1"/>
    <property type="molecule type" value="Genomic_DNA"/>
</dbReference>
<dbReference type="HOGENOM" id="CLU_388047_0_0_1"/>
<dbReference type="InterPro" id="IPR001381">
    <property type="entry name" value="DHquinase_I"/>
</dbReference>
<accession>L1JQP9</accession>
<evidence type="ECO:0000313" key="3">
    <source>
        <dbReference type="EnsemblProtists" id="EKX50886"/>
    </source>
</evidence>
<gene>
    <name evidence="2" type="ORF">GUITHDRAFT_103471</name>
</gene>
<dbReference type="Proteomes" id="UP000011087">
    <property type="component" value="Unassembled WGS sequence"/>
</dbReference>
<dbReference type="GeneID" id="17307412"/>
<reference evidence="2 4" key="1">
    <citation type="journal article" date="2012" name="Nature">
        <title>Algal genomes reveal evolutionary mosaicism and the fate of nucleomorphs.</title>
        <authorList>
            <consortium name="DOE Joint Genome Institute"/>
            <person name="Curtis B.A."/>
            <person name="Tanifuji G."/>
            <person name="Burki F."/>
            <person name="Gruber A."/>
            <person name="Irimia M."/>
            <person name="Maruyama S."/>
            <person name="Arias M.C."/>
            <person name="Ball S.G."/>
            <person name="Gile G.H."/>
            <person name="Hirakawa Y."/>
            <person name="Hopkins J.F."/>
            <person name="Kuo A."/>
            <person name="Rensing S.A."/>
            <person name="Schmutz J."/>
            <person name="Symeonidi A."/>
            <person name="Elias M."/>
            <person name="Eveleigh R.J."/>
            <person name="Herman E.K."/>
            <person name="Klute M.J."/>
            <person name="Nakayama T."/>
            <person name="Obornik M."/>
            <person name="Reyes-Prieto A."/>
            <person name="Armbrust E.V."/>
            <person name="Aves S.J."/>
            <person name="Beiko R.G."/>
            <person name="Coutinho P."/>
            <person name="Dacks J.B."/>
            <person name="Durnford D.G."/>
            <person name="Fast N.M."/>
            <person name="Green B.R."/>
            <person name="Grisdale C.J."/>
            <person name="Hempel F."/>
            <person name="Henrissat B."/>
            <person name="Hoppner M.P."/>
            <person name="Ishida K."/>
            <person name="Kim E."/>
            <person name="Koreny L."/>
            <person name="Kroth P.G."/>
            <person name="Liu Y."/>
            <person name="Malik S.B."/>
            <person name="Maier U.G."/>
            <person name="McRose D."/>
            <person name="Mock T."/>
            <person name="Neilson J.A."/>
            <person name="Onodera N.T."/>
            <person name="Poole A.M."/>
            <person name="Pritham E.J."/>
            <person name="Richards T.A."/>
            <person name="Rocap G."/>
            <person name="Roy S.W."/>
            <person name="Sarai C."/>
            <person name="Schaack S."/>
            <person name="Shirato S."/>
            <person name="Slamovits C.H."/>
            <person name="Spencer D.F."/>
            <person name="Suzuki S."/>
            <person name="Worden A.Z."/>
            <person name="Zauner S."/>
            <person name="Barry K."/>
            <person name="Bell C."/>
            <person name="Bharti A.K."/>
            <person name="Crow J.A."/>
            <person name="Grimwood J."/>
            <person name="Kramer R."/>
            <person name="Lindquist E."/>
            <person name="Lucas S."/>
            <person name="Salamov A."/>
            <person name="McFadden G.I."/>
            <person name="Lane C.E."/>
            <person name="Keeling P.J."/>
            <person name="Gray M.W."/>
            <person name="Grigoriev I.V."/>
            <person name="Archibald J.M."/>
        </authorList>
    </citation>
    <scope>NUCLEOTIDE SEQUENCE</scope>
    <source>
        <strain evidence="2 4">CCMP2712</strain>
    </source>
</reference>
<name>L1JQP9_GUITC</name>
<evidence type="ECO:0000313" key="2">
    <source>
        <dbReference type="EMBL" id="EKX50886.1"/>
    </source>
</evidence>
<keyword evidence="4" id="KW-1185">Reference proteome</keyword>
<evidence type="ECO:0000256" key="1">
    <source>
        <dbReference type="SAM" id="MobiDB-lite"/>
    </source>
</evidence>
<proteinExistence type="predicted"/>
<reference evidence="4" key="2">
    <citation type="submission" date="2012-11" db="EMBL/GenBank/DDBJ databases">
        <authorList>
            <person name="Kuo A."/>
            <person name="Curtis B.A."/>
            <person name="Tanifuji G."/>
            <person name="Burki F."/>
            <person name="Gruber A."/>
            <person name="Irimia M."/>
            <person name="Maruyama S."/>
            <person name="Arias M.C."/>
            <person name="Ball S.G."/>
            <person name="Gile G.H."/>
            <person name="Hirakawa Y."/>
            <person name="Hopkins J.F."/>
            <person name="Rensing S.A."/>
            <person name="Schmutz J."/>
            <person name="Symeonidi A."/>
            <person name="Elias M."/>
            <person name="Eveleigh R.J."/>
            <person name="Herman E.K."/>
            <person name="Klute M.J."/>
            <person name="Nakayama T."/>
            <person name="Obornik M."/>
            <person name="Reyes-Prieto A."/>
            <person name="Armbrust E.V."/>
            <person name="Aves S.J."/>
            <person name="Beiko R.G."/>
            <person name="Coutinho P."/>
            <person name="Dacks J.B."/>
            <person name="Durnford D.G."/>
            <person name="Fast N.M."/>
            <person name="Green B.R."/>
            <person name="Grisdale C."/>
            <person name="Hempe F."/>
            <person name="Henrissat B."/>
            <person name="Hoppner M.P."/>
            <person name="Ishida K.-I."/>
            <person name="Kim E."/>
            <person name="Koreny L."/>
            <person name="Kroth P.G."/>
            <person name="Liu Y."/>
            <person name="Malik S.-B."/>
            <person name="Maier U.G."/>
            <person name="McRose D."/>
            <person name="Mock T."/>
            <person name="Neilson J.A."/>
            <person name="Onodera N.T."/>
            <person name="Poole A.M."/>
            <person name="Pritham E.J."/>
            <person name="Richards T.A."/>
            <person name="Rocap G."/>
            <person name="Roy S.W."/>
            <person name="Sarai C."/>
            <person name="Schaack S."/>
            <person name="Shirato S."/>
            <person name="Slamovits C.H."/>
            <person name="Spencer D.F."/>
            <person name="Suzuki S."/>
            <person name="Worden A.Z."/>
            <person name="Zauner S."/>
            <person name="Barry K."/>
            <person name="Bell C."/>
            <person name="Bharti A.K."/>
            <person name="Crow J.A."/>
            <person name="Grimwood J."/>
            <person name="Kramer R."/>
            <person name="Lindquist E."/>
            <person name="Lucas S."/>
            <person name="Salamov A."/>
            <person name="McFadden G.I."/>
            <person name="Lane C.E."/>
            <person name="Keeling P.J."/>
            <person name="Gray M.W."/>
            <person name="Grigoriev I.V."/>
            <person name="Archibald J.M."/>
        </authorList>
    </citation>
    <scope>NUCLEOTIDE SEQUENCE</scope>
    <source>
        <strain evidence="4">CCMP2712</strain>
    </source>
</reference>
<dbReference type="Gene3D" id="3.20.20.70">
    <property type="entry name" value="Aldolase class I"/>
    <property type="match status" value="1"/>
</dbReference>
<protein>
    <submittedName>
        <fullName evidence="2 3">Uncharacterized protein</fullName>
    </submittedName>
</protein>
<dbReference type="OrthoDB" id="204377at2759"/>
<evidence type="ECO:0000313" key="4">
    <source>
        <dbReference type="Proteomes" id="UP000011087"/>
    </source>
</evidence>
<feature type="region of interest" description="Disordered" evidence="1">
    <location>
        <begin position="418"/>
        <end position="449"/>
    </location>
</feature>